<sequence>MNAKPSKIVPFEIRNKYNVEKGEMSNSTDVEIDCALRHILATAEPVLNR</sequence>
<dbReference type="WBParaSite" id="Hba_06072">
    <property type="protein sequence ID" value="Hba_06072"/>
    <property type="gene ID" value="Hba_06072"/>
</dbReference>
<accession>A0A1I7WLR1</accession>
<name>A0A1I7WLR1_HETBA</name>
<proteinExistence type="predicted"/>
<dbReference type="AlphaFoldDB" id="A0A1I7WLR1"/>
<reference evidence="2" key="1">
    <citation type="submission" date="2016-11" db="UniProtKB">
        <authorList>
            <consortium name="WormBaseParasite"/>
        </authorList>
    </citation>
    <scope>IDENTIFICATION</scope>
</reference>
<organism evidence="1 2">
    <name type="scientific">Heterorhabditis bacteriophora</name>
    <name type="common">Entomopathogenic nematode worm</name>
    <dbReference type="NCBI Taxonomy" id="37862"/>
    <lineage>
        <taxon>Eukaryota</taxon>
        <taxon>Metazoa</taxon>
        <taxon>Ecdysozoa</taxon>
        <taxon>Nematoda</taxon>
        <taxon>Chromadorea</taxon>
        <taxon>Rhabditida</taxon>
        <taxon>Rhabditina</taxon>
        <taxon>Rhabditomorpha</taxon>
        <taxon>Strongyloidea</taxon>
        <taxon>Heterorhabditidae</taxon>
        <taxon>Heterorhabditis</taxon>
    </lineage>
</organism>
<evidence type="ECO:0000313" key="1">
    <source>
        <dbReference type="Proteomes" id="UP000095283"/>
    </source>
</evidence>
<evidence type="ECO:0000313" key="2">
    <source>
        <dbReference type="WBParaSite" id="Hba_06072"/>
    </source>
</evidence>
<protein>
    <submittedName>
        <fullName evidence="2">Transcriptional regulator</fullName>
    </submittedName>
</protein>
<keyword evidence="1" id="KW-1185">Reference proteome</keyword>
<dbReference type="Proteomes" id="UP000095283">
    <property type="component" value="Unplaced"/>
</dbReference>